<keyword evidence="3" id="KW-0663">Pyridoxal phosphate</keyword>
<comment type="cofactor">
    <cofactor evidence="1">
        <name>pyridoxal 5'-phosphate</name>
        <dbReference type="ChEBI" id="CHEBI:597326"/>
    </cofactor>
</comment>
<dbReference type="Proteomes" id="UP000270856">
    <property type="component" value="Unassembled WGS sequence"/>
</dbReference>
<dbReference type="SUPFAM" id="SSF53383">
    <property type="entry name" value="PLP-dependent transferases"/>
    <property type="match status" value="1"/>
</dbReference>
<organism evidence="5 6">
    <name type="scientific">Aureibaculum marinum</name>
    <dbReference type="NCBI Taxonomy" id="2487930"/>
    <lineage>
        <taxon>Bacteria</taxon>
        <taxon>Pseudomonadati</taxon>
        <taxon>Bacteroidota</taxon>
        <taxon>Flavobacteriia</taxon>
        <taxon>Flavobacteriales</taxon>
        <taxon>Flavobacteriaceae</taxon>
        <taxon>Aureibaculum</taxon>
    </lineage>
</organism>
<evidence type="ECO:0000256" key="1">
    <source>
        <dbReference type="ARBA" id="ARBA00001933"/>
    </source>
</evidence>
<reference evidence="5 6" key="1">
    <citation type="submission" date="2018-11" db="EMBL/GenBank/DDBJ databases">
        <title>Aureibaculum marinum gen. nov., sp. nov., a member of the family Flavobacteriaceae isolated from the Bohai Sea.</title>
        <authorList>
            <person name="Ji X."/>
        </authorList>
    </citation>
    <scope>NUCLEOTIDE SEQUENCE [LARGE SCALE GENOMIC DNA]</scope>
    <source>
        <strain evidence="5 6">BH-SD17</strain>
    </source>
</reference>
<name>A0A3N4NMG1_9FLAO</name>
<dbReference type="PANTHER" id="PTHR13693:SF100">
    <property type="entry name" value="8-AMINO-7-OXONONANOATE SYNTHASE"/>
    <property type="match status" value="1"/>
</dbReference>
<proteinExistence type="predicted"/>
<dbReference type="InterPro" id="IPR050087">
    <property type="entry name" value="AON_synthase_class-II"/>
</dbReference>
<dbReference type="InterPro" id="IPR015422">
    <property type="entry name" value="PyrdxlP-dep_Trfase_small"/>
</dbReference>
<dbReference type="OrthoDB" id="846426at2"/>
<dbReference type="Pfam" id="PF00155">
    <property type="entry name" value="Aminotran_1_2"/>
    <property type="match status" value="1"/>
</dbReference>
<accession>A0A3N4NMG1</accession>
<dbReference type="GO" id="GO:0030170">
    <property type="term" value="F:pyridoxal phosphate binding"/>
    <property type="evidence" value="ECO:0007669"/>
    <property type="project" value="InterPro"/>
</dbReference>
<keyword evidence="5" id="KW-0032">Aminotransferase</keyword>
<evidence type="ECO:0000313" key="5">
    <source>
        <dbReference type="EMBL" id="RPD96735.1"/>
    </source>
</evidence>
<evidence type="ECO:0000256" key="2">
    <source>
        <dbReference type="ARBA" id="ARBA00022679"/>
    </source>
</evidence>
<evidence type="ECO:0000256" key="3">
    <source>
        <dbReference type="ARBA" id="ARBA00022898"/>
    </source>
</evidence>
<dbReference type="InterPro" id="IPR015421">
    <property type="entry name" value="PyrdxlP-dep_Trfase_major"/>
</dbReference>
<dbReference type="EMBL" id="RPFJ01000011">
    <property type="protein sequence ID" value="RPD96735.1"/>
    <property type="molecule type" value="Genomic_DNA"/>
</dbReference>
<evidence type="ECO:0000313" key="6">
    <source>
        <dbReference type="Proteomes" id="UP000270856"/>
    </source>
</evidence>
<protein>
    <submittedName>
        <fullName evidence="5">Aminotransferase class I/II-fold pyridoxal phosphate-dependent enzyme</fullName>
    </submittedName>
</protein>
<dbReference type="PANTHER" id="PTHR13693">
    <property type="entry name" value="CLASS II AMINOTRANSFERASE/8-AMINO-7-OXONONANOATE SYNTHASE"/>
    <property type="match status" value="1"/>
</dbReference>
<gene>
    <name evidence="5" type="ORF">EGM88_10270</name>
</gene>
<dbReference type="InterPro" id="IPR004839">
    <property type="entry name" value="Aminotransferase_I/II_large"/>
</dbReference>
<sequence length="342" mass="38545">MIVEKFPDRMLTLKGKDYLYFGGTGYLGLATHPEFQDFLISAFKNWGTFYGSSRNSNIKLSIYKKFESYFAAQIGAEATLTVSSGTLAGRLIIDFLAKRNPVFFHYPKTHPAILAKNSLPLFINGQLNPRLTTDTNEEIVITTDAILGLEVEPVSFSFLDLINKNKEITLVVDESHSLGVVGKNGNGIFNNIKHKKLSNKIMVSSLGKALSLSGGIIGGSQNFIKNLVDESMFVSSSAANPAYLEAYCKASKIFETQRRKLAYNLNYISDRLNNNSTIKFDKRYPVLYSEDEYIYNKLFEEGIIITSFKYPTYKNRMNRIVITANHTEDDLDKLIKILNIKE</sequence>
<dbReference type="GO" id="GO:0009102">
    <property type="term" value="P:biotin biosynthetic process"/>
    <property type="evidence" value="ECO:0007669"/>
    <property type="project" value="TreeGrafter"/>
</dbReference>
<dbReference type="GO" id="GO:0008483">
    <property type="term" value="F:transaminase activity"/>
    <property type="evidence" value="ECO:0007669"/>
    <property type="project" value="UniProtKB-KW"/>
</dbReference>
<dbReference type="InterPro" id="IPR015424">
    <property type="entry name" value="PyrdxlP-dep_Trfase"/>
</dbReference>
<evidence type="ECO:0000259" key="4">
    <source>
        <dbReference type="Pfam" id="PF00155"/>
    </source>
</evidence>
<feature type="domain" description="Aminotransferase class I/classII large" evidence="4">
    <location>
        <begin position="160"/>
        <end position="337"/>
    </location>
</feature>
<dbReference type="Gene3D" id="3.40.640.10">
    <property type="entry name" value="Type I PLP-dependent aspartate aminotransferase-like (Major domain)"/>
    <property type="match status" value="1"/>
</dbReference>
<dbReference type="AlphaFoldDB" id="A0A3N4NMG1"/>
<dbReference type="Gene3D" id="3.90.1150.10">
    <property type="entry name" value="Aspartate Aminotransferase, domain 1"/>
    <property type="match status" value="1"/>
</dbReference>
<keyword evidence="2 5" id="KW-0808">Transferase</keyword>
<keyword evidence="6" id="KW-1185">Reference proteome</keyword>
<dbReference type="RefSeq" id="WP_123898173.1">
    <property type="nucleotide sequence ID" value="NZ_RPFJ01000011.1"/>
</dbReference>
<dbReference type="GO" id="GO:0008710">
    <property type="term" value="F:8-amino-7-oxononanoate synthase activity"/>
    <property type="evidence" value="ECO:0007669"/>
    <property type="project" value="TreeGrafter"/>
</dbReference>
<comment type="caution">
    <text evidence="5">The sequence shown here is derived from an EMBL/GenBank/DDBJ whole genome shotgun (WGS) entry which is preliminary data.</text>
</comment>